<accession>A0A8J5SJ56</accession>
<gene>
    <name evidence="2" type="ORF">GUJ93_ZPchr0004g40478</name>
</gene>
<dbReference type="EMBL" id="JAAALK010000285">
    <property type="protein sequence ID" value="KAG8064987.1"/>
    <property type="molecule type" value="Genomic_DNA"/>
</dbReference>
<feature type="region of interest" description="Disordered" evidence="1">
    <location>
        <begin position="52"/>
        <end position="94"/>
    </location>
</feature>
<dbReference type="AlphaFoldDB" id="A0A8J5SJ56"/>
<protein>
    <submittedName>
        <fullName evidence="2">Uncharacterized protein</fullName>
    </submittedName>
</protein>
<comment type="caution">
    <text evidence="2">The sequence shown here is derived from an EMBL/GenBank/DDBJ whole genome shotgun (WGS) entry which is preliminary data.</text>
</comment>
<sequence>MAKSDRGEQRPVEEGSGREQRLRITINLAAPVPMAAVKLTRNGARWKEVEMARSGVNGRRSSGRWKGSAVGNSTSTSSSISPALAARPTRNRAR</sequence>
<evidence type="ECO:0000313" key="2">
    <source>
        <dbReference type="EMBL" id="KAG8064987.1"/>
    </source>
</evidence>
<evidence type="ECO:0000256" key="1">
    <source>
        <dbReference type="SAM" id="MobiDB-lite"/>
    </source>
</evidence>
<dbReference type="Proteomes" id="UP000729402">
    <property type="component" value="Unassembled WGS sequence"/>
</dbReference>
<reference evidence="2" key="1">
    <citation type="journal article" date="2021" name="bioRxiv">
        <title>Whole Genome Assembly and Annotation of Northern Wild Rice, Zizania palustris L., Supports a Whole Genome Duplication in the Zizania Genus.</title>
        <authorList>
            <person name="Haas M."/>
            <person name="Kono T."/>
            <person name="Macchietto M."/>
            <person name="Millas R."/>
            <person name="McGilp L."/>
            <person name="Shao M."/>
            <person name="Duquette J."/>
            <person name="Hirsch C.N."/>
            <person name="Kimball J."/>
        </authorList>
    </citation>
    <scope>NUCLEOTIDE SEQUENCE</scope>
    <source>
        <tissue evidence="2">Fresh leaf tissue</tissue>
    </source>
</reference>
<evidence type="ECO:0000313" key="3">
    <source>
        <dbReference type="Proteomes" id="UP000729402"/>
    </source>
</evidence>
<feature type="region of interest" description="Disordered" evidence="1">
    <location>
        <begin position="1"/>
        <end position="20"/>
    </location>
</feature>
<reference evidence="2" key="2">
    <citation type="submission" date="2021-02" db="EMBL/GenBank/DDBJ databases">
        <authorList>
            <person name="Kimball J.A."/>
            <person name="Haas M.W."/>
            <person name="Macchietto M."/>
            <person name="Kono T."/>
            <person name="Duquette J."/>
            <person name="Shao M."/>
        </authorList>
    </citation>
    <scope>NUCLEOTIDE SEQUENCE</scope>
    <source>
        <tissue evidence="2">Fresh leaf tissue</tissue>
    </source>
</reference>
<keyword evidence="3" id="KW-1185">Reference proteome</keyword>
<name>A0A8J5SJ56_ZIZPA</name>
<organism evidence="2 3">
    <name type="scientific">Zizania palustris</name>
    <name type="common">Northern wild rice</name>
    <dbReference type="NCBI Taxonomy" id="103762"/>
    <lineage>
        <taxon>Eukaryota</taxon>
        <taxon>Viridiplantae</taxon>
        <taxon>Streptophyta</taxon>
        <taxon>Embryophyta</taxon>
        <taxon>Tracheophyta</taxon>
        <taxon>Spermatophyta</taxon>
        <taxon>Magnoliopsida</taxon>
        <taxon>Liliopsida</taxon>
        <taxon>Poales</taxon>
        <taxon>Poaceae</taxon>
        <taxon>BOP clade</taxon>
        <taxon>Oryzoideae</taxon>
        <taxon>Oryzeae</taxon>
        <taxon>Zizaniinae</taxon>
        <taxon>Zizania</taxon>
    </lineage>
</organism>
<proteinExistence type="predicted"/>